<evidence type="ECO:0000256" key="6">
    <source>
        <dbReference type="SAM" id="Phobius"/>
    </source>
</evidence>
<dbReference type="KEGG" id="mmav:RE476_07850"/>
<sequence>MFDEFVFMIIPFIMFFLFFGIGILGTLFWLWILIDCAMKEPSEGNDKLIWIIVIIFTHLLGALVYFFVRRPKRIEEYGR</sequence>
<feature type="domain" description="Cardiolipin synthase N-terminal" evidence="7">
    <location>
        <begin position="28"/>
        <end position="70"/>
    </location>
</feature>
<feature type="transmembrane region" description="Helical" evidence="6">
    <location>
        <begin position="12"/>
        <end position="34"/>
    </location>
</feature>
<keyword evidence="3 6" id="KW-0812">Transmembrane</keyword>
<organism evidence="8 9">
    <name type="scientific">Methanolobus mangrovi</name>
    <dbReference type="NCBI Taxonomy" id="3072977"/>
    <lineage>
        <taxon>Archaea</taxon>
        <taxon>Methanobacteriati</taxon>
        <taxon>Methanobacteriota</taxon>
        <taxon>Stenosarchaea group</taxon>
        <taxon>Methanomicrobia</taxon>
        <taxon>Methanosarcinales</taxon>
        <taxon>Methanosarcinaceae</taxon>
        <taxon>Methanolobus</taxon>
    </lineage>
</organism>
<dbReference type="GO" id="GO:0005886">
    <property type="term" value="C:plasma membrane"/>
    <property type="evidence" value="ECO:0007669"/>
    <property type="project" value="UniProtKB-SubCell"/>
</dbReference>
<dbReference type="RefSeq" id="WP_309307103.1">
    <property type="nucleotide sequence ID" value="NZ_CP133594.1"/>
</dbReference>
<name>A0AA51YI98_9EURY</name>
<evidence type="ECO:0000259" key="7">
    <source>
        <dbReference type="Pfam" id="PF13396"/>
    </source>
</evidence>
<keyword evidence="5 6" id="KW-0472">Membrane</keyword>
<dbReference type="AlphaFoldDB" id="A0AA51YI98"/>
<proteinExistence type="predicted"/>
<keyword evidence="2" id="KW-1003">Cell membrane</keyword>
<evidence type="ECO:0000256" key="5">
    <source>
        <dbReference type="ARBA" id="ARBA00023136"/>
    </source>
</evidence>
<dbReference type="GeneID" id="84230045"/>
<keyword evidence="9" id="KW-1185">Reference proteome</keyword>
<feature type="transmembrane region" description="Helical" evidence="6">
    <location>
        <begin position="49"/>
        <end position="68"/>
    </location>
</feature>
<accession>A0AA51YI98</accession>
<dbReference type="EMBL" id="CP133594">
    <property type="protein sequence ID" value="WMW21318.1"/>
    <property type="molecule type" value="Genomic_DNA"/>
</dbReference>
<evidence type="ECO:0000256" key="3">
    <source>
        <dbReference type="ARBA" id="ARBA00022692"/>
    </source>
</evidence>
<reference evidence="8" key="1">
    <citation type="submission" date="2023-08" db="EMBL/GenBank/DDBJ databases">
        <title>Methanolobus mangrovi sp. nov. and Methanolobus sediminis sp. nov, two novel methylotrophic methanogens isolated from mangrove sediments in China.</title>
        <authorList>
            <person name="Zhou J."/>
        </authorList>
    </citation>
    <scope>NUCLEOTIDE SEQUENCE</scope>
    <source>
        <strain evidence="8">FTZ2</strain>
    </source>
</reference>
<evidence type="ECO:0000313" key="9">
    <source>
        <dbReference type="Proteomes" id="UP001183006"/>
    </source>
</evidence>
<gene>
    <name evidence="8" type="ORF">RE476_07850</name>
</gene>
<evidence type="ECO:0000256" key="1">
    <source>
        <dbReference type="ARBA" id="ARBA00004651"/>
    </source>
</evidence>
<dbReference type="Proteomes" id="UP001183006">
    <property type="component" value="Chromosome"/>
</dbReference>
<evidence type="ECO:0000256" key="2">
    <source>
        <dbReference type="ARBA" id="ARBA00022475"/>
    </source>
</evidence>
<protein>
    <submittedName>
        <fullName evidence="8">PLDc N-terminal domain-containing protein</fullName>
    </submittedName>
</protein>
<dbReference type="InterPro" id="IPR027379">
    <property type="entry name" value="CLS_N"/>
</dbReference>
<evidence type="ECO:0000256" key="4">
    <source>
        <dbReference type="ARBA" id="ARBA00022989"/>
    </source>
</evidence>
<dbReference type="Pfam" id="PF13396">
    <property type="entry name" value="PLDc_N"/>
    <property type="match status" value="1"/>
</dbReference>
<keyword evidence="4 6" id="KW-1133">Transmembrane helix</keyword>
<evidence type="ECO:0000313" key="8">
    <source>
        <dbReference type="EMBL" id="WMW21318.1"/>
    </source>
</evidence>
<comment type="subcellular location">
    <subcellularLocation>
        <location evidence="1">Cell membrane</location>
        <topology evidence="1">Multi-pass membrane protein</topology>
    </subcellularLocation>
</comment>